<accession>A0A3B0RLF7</accession>
<evidence type="ECO:0000256" key="1">
    <source>
        <dbReference type="ARBA" id="ARBA00004117"/>
    </source>
</evidence>
<dbReference type="HAMAP" id="MF_00724">
    <property type="entry name" value="FliE"/>
    <property type="match status" value="1"/>
</dbReference>
<dbReference type="AlphaFoldDB" id="A0A3B0RLF7"/>
<protein>
    <submittedName>
        <fullName evidence="4">Flagellar hook-basal body complex protein FliE</fullName>
    </submittedName>
</protein>
<gene>
    <name evidence="4" type="ORF">MNBD_ALPHA08-1558</name>
</gene>
<evidence type="ECO:0000256" key="3">
    <source>
        <dbReference type="SAM" id="MobiDB-lite"/>
    </source>
</evidence>
<dbReference type="PANTHER" id="PTHR34653">
    <property type="match status" value="1"/>
</dbReference>
<feature type="compositionally biased region" description="Polar residues" evidence="3">
    <location>
        <begin position="1"/>
        <end position="12"/>
    </location>
</feature>
<dbReference type="InterPro" id="IPR001624">
    <property type="entry name" value="FliE"/>
</dbReference>
<dbReference type="GO" id="GO:0009425">
    <property type="term" value="C:bacterial-type flagellum basal body"/>
    <property type="evidence" value="ECO:0007669"/>
    <property type="project" value="UniProtKB-SubCell"/>
</dbReference>
<dbReference type="EMBL" id="UOEC01000057">
    <property type="protein sequence ID" value="VAV89068.1"/>
    <property type="molecule type" value="Genomic_DNA"/>
</dbReference>
<dbReference type="Pfam" id="PF02049">
    <property type="entry name" value="FliE"/>
    <property type="match status" value="1"/>
</dbReference>
<reference evidence="4" key="1">
    <citation type="submission" date="2018-06" db="EMBL/GenBank/DDBJ databases">
        <authorList>
            <person name="Zhirakovskaya E."/>
        </authorList>
    </citation>
    <scope>NUCLEOTIDE SEQUENCE</scope>
</reference>
<dbReference type="PANTHER" id="PTHR34653:SF1">
    <property type="entry name" value="FLAGELLAR HOOK-BASAL BODY COMPLEX PROTEIN FLIE"/>
    <property type="match status" value="1"/>
</dbReference>
<evidence type="ECO:0000313" key="4">
    <source>
        <dbReference type="EMBL" id="VAV89068.1"/>
    </source>
</evidence>
<keyword evidence="4" id="KW-0282">Flagellum</keyword>
<keyword evidence="4" id="KW-0966">Cell projection</keyword>
<dbReference type="GO" id="GO:0003774">
    <property type="term" value="F:cytoskeletal motor activity"/>
    <property type="evidence" value="ECO:0007669"/>
    <property type="project" value="InterPro"/>
</dbReference>
<proteinExistence type="inferred from homology"/>
<name>A0A3B0RLF7_9ZZZZ</name>
<evidence type="ECO:0000256" key="2">
    <source>
        <dbReference type="ARBA" id="ARBA00023143"/>
    </source>
</evidence>
<sequence length="101" mass="10502">MIDAISKTSNLPGLQMTPAASSAPDKTSGAGGFEATLKNIAANSVDTVYKSEMTAIAGIKGQASVQQVVEQVMAAERTLQSTIAVRDKVVAAYQEISRMAI</sequence>
<dbReference type="GO" id="GO:0005198">
    <property type="term" value="F:structural molecule activity"/>
    <property type="evidence" value="ECO:0007669"/>
    <property type="project" value="InterPro"/>
</dbReference>
<comment type="subcellular location">
    <subcellularLocation>
        <location evidence="1">Bacterial flagellum basal body</location>
    </subcellularLocation>
</comment>
<feature type="region of interest" description="Disordered" evidence="3">
    <location>
        <begin position="1"/>
        <end position="29"/>
    </location>
</feature>
<keyword evidence="4" id="KW-0969">Cilium</keyword>
<dbReference type="GO" id="GO:0071973">
    <property type="term" value="P:bacterial-type flagellum-dependent cell motility"/>
    <property type="evidence" value="ECO:0007669"/>
    <property type="project" value="InterPro"/>
</dbReference>
<organism evidence="4">
    <name type="scientific">hydrothermal vent metagenome</name>
    <dbReference type="NCBI Taxonomy" id="652676"/>
    <lineage>
        <taxon>unclassified sequences</taxon>
        <taxon>metagenomes</taxon>
        <taxon>ecological metagenomes</taxon>
    </lineage>
</organism>
<keyword evidence="2" id="KW-0975">Bacterial flagellum</keyword>